<dbReference type="AlphaFoldDB" id="A0A7W9YZM5"/>
<proteinExistence type="predicted"/>
<organism evidence="1 2">
    <name type="scientific">Pseudorhizobium flavum</name>
    <dbReference type="NCBI Taxonomy" id="1335061"/>
    <lineage>
        <taxon>Bacteria</taxon>
        <taxon>Pseudomonadati</taxon>
        <taxon>Pseudomonadota</taxon>
        <taxon>Alphaproteobacteria</taxon>
        <taxon>Hyphomicrobiales</taxon>
        <taxon>Rhizobiaceae</taxon>
        <taxon>Rhizobium/Agrobacterium group</taxon>
        <taxon>Pseudorhizobium</taxon>
    </lineage>
</organism>
<evidence type="ECO:0000313" key="1">
    <source>
        <dbReference type="EMBL" id="MBB6181318.1"/>
    </source>
</evidence>
<keyword evidence="2" id="KW-1185">Reference proteome</keyword>
<sequence length="183" mass="20345">MSAFIRCKICSVADGRWAGVSNRLIVVPARIKGSGRKLSYLVPGDFAGFSFPPARPDRKRNYLGRSELNTWGHVVSSPRASRALSHIFCANALSVVTYCLCCWPTFLGRHLMRQRRWGLGVPLHAGCKLAANNGAKTGVSTRRKGWRGRMKDMRKVRSCNLACDLLERSIRTGRRTAPGWTAI</sequence>
<dbReference type="EMBL" id="JACHEJ010000009">
    <property type="protein sequence ID" value="MBB6181318.1"/>
    <property type="molecule type" value="Genomic_DNA"/>
</dbReference>
<name>A0A7W9YZM5_9HYPH</name>
<comment type="caution">
    <text evidence="1">The sequence shown here is derived from an EMBL/GenBank/DDBJ whole genome shotgun (WGS) entry which is preliminary data.</text>
</comment>
<accession>A0A7W9YZM5</accession>
<gene>
    <name evidence="1" type="ORF">HNQ75_003305</name>
</gene>
<protein>
    <submittedName>
        <fullName evidence="1">Uncharacterized protein</fullName>
    </submittedName>
</protein>
<dbReference type="Proteomes" id="UP000535501">
    <property type="component" value="Unassembled WGS sequence"/>
</dbReference>
<evidence type="ECO:0000313" key="2">
    <source>
        <dbReference type="Proteomes" id="UP000535501"/>
    </source>
</evidence>
<reference evidence="1 2" key="1">
    <citation type="submission" date="2020-08" db="EMBL/GenBank/DDBJ databases">
        <title>Genomic Encyclopedia of Type Strains, Phase IV (KMG-IV): sequencing the most valuable type-strain genomes for metagenomic binning, comparative biology and taxonomic classification.</title>
        <authorList>
            <person name="Goeker M."/>
        </authorList>
    </citation>
    <scope>NUCLEOTIDE SEQUENCE [LARGE SCALE GENOMIC DNA]</scope>
    <source>
        <strain evidence="1 2">DSM 102134</strain>
    </source>
</reference>